<dbReference type="Pfam" id="PF20215">
    <property type="entry name" value="DUF6575"/>
    <property type="match status" value="1"/>
</dbReference>
<comment type="caution">
    <text evidence="2">The sequence shown here is derived from an EMBL/GenBank/DDBJ whole genome shotgun (WGS) entry which is preliminary data.</text>
</comment>
<dbReference type="Proteomes" id="UP000013487">
    <property type="component" value="Unassembled WGS sequence"/>
</dbReference>
<accession>A0AAN4HJX5</accession>
<sequence length="130" mass="15939">MILMTMEKYLNLKTIHMFDYYDFPLFLITKSKEELYYLHYFVEDVDEDTDKWLFSEISNDERLQLIERKISTLGLLKELLNTQRLYHLFVNHTEGNLQFEQINQDNLDPDGFPEEEYFVEYDYISNKKLR</sequence>
<dbReference type="RefSeq" id="WP_000602455.1">
    <property type="nucleotide sequence ID" value="NZ_ARXZ02000004.1"/>
</dbReference>
<dbReference type="InterPro" id="IPR046482">
    <property type="entry name" value="DUF6575"/>
</dbReference>
<dbReference type="EMBL" id="ARXZ02000004">
    <property type="protein sequence ID" value="ERI01037.1"/>
    <property type="molecule type" value="Genomic_DNA"/>
</dbReference>
<feature type="domain" description="DUF6575" evidence="1">
    <location>
        <begin position="11"/>
        <end position="126"/>
    </location>
</feature>
<gene>
    <name evidence="2" type="ORF">BTCBT_002592</name>
</gene>
<proteinExistence type="predicted"/>
<evidence type="ECO:0000259" key="1">
    <source>
        <dbReference type="Pfam" id="PF20215"/>
    </source>
</evidence>
<dbReference type="AlphaFoldDB" id="A0AAN4HJX5"/>
<evidence type="ECO:0000313" key="3">
    <source>
        <dbReference type="Proteomes" id="UP000013487"/>
    </source>
</evidence>
<protein>
    <recommendedName>
        <fullName evidence="1">DUF6575 domain-containing protein</fullName>
    </recommendedName>
</protein>
<evidence type="ECO:0000313" key="2">
    <source>
        <dbReference type="EMBL" id="ERI01037.1"/>
    </source>
</evidence>
<reference evidence="2 3" key="1">
    <citation type="journal article" date="2013" name="Genome Announc.">
        <title>Draft Genome Sequence of Bacillus thuringiensis var. thuringiensis Strain T01-328, a Brazilian Isolate That Produces a Soluble Pesticide Protein, Cry1Ia.</title>
        <authorList>
            <person name="Varani A.M."/>
            <person name="Lemos M.V."/>
            <person name="Fernandes C.C."/>
            <person name="Lemos E.G."/>
            <person name="Alves E.C."/>
            <person name="Desiderio J.A."/>
        </authorList>
    </citation>
    <scope>NUCLEOTIDE SEQUENCE [LARGE SCALE GENOMIC DNA]</scope>
    <source>
        <strain evidence="2 3">T01-328</strain>
    </source>
</reference>
<name>A0AAN4HJX5_BACTU</name>
<organism evidence="2 3">
    <name type="scientific">Bacillus thuringiensis T01-328</name>
    <dbReference type="NCBI Taxonomy" id="1324966"/>
    <lineage>
        <taxon>Bacteria</taxon>
        <taxon>Bacillati</taxon>
        <taxon>Bacillota</taxon>
        <taxon>Bacilli</taxon>
        <taxon>Bacillales</taxon>
        <taxon>Bacillaceae</taxon>
        <taxon>Bacillus</taxon>
        <taxon>Bacillus cereus group</taxon>
    </lineage>
</organism>